<keyword evidence="2" id="KW-1185">Reference proteome</keyword>
<evidence type="ECO:0000313" key="1">
    <source>
        <dbReference type="EMBL" id="TQV66828.1"/>
    </source>
</evidence>
<organism evidence="1 2">
    <name type="scientific">Aliiroseovarius halocynthiae</name>
    <dbReference type="NCBI Taxonomy" id="985055"/>
    <lineage>
        <taxon>Bacteria</taxon>
        <taxon>Pseudomonadati</taxon>
        <taxon>Pseudomonadota</taxon>
        <taxon>Alphaproteobacteria</taxon>
        <taxon>Rhodobacterales</taxon>
        <taxon>Paracoccaceae</taxon>
        <taxon>Aliiroseovarius</taxon>
    </lineage>
</organism>
<proteinExistence type="predicted"/>
<dbReference type="AlphaFoldDB" id="A0A545SPC3"/>
<reference evidence="1 2" key="1">
    <citation type="submission" date="2019-06" db="EMBL/GenBank/DDBJ databases">
        <title>A novel species of marine bacteria.</title>
        <authorList>
            <person name="Wang Y."/>
        </authorList>
    </citation>
    <scope>NUCLEOTIDE SEQUENCE [LARGE SCALE GENOMIC DNA]</scope>
    <source>
        <strain evidence="1 2">MA1-10</strain>
    </source>
</reference>
<evidence type="ECO:0000313" key="2">
    <source>
        <dbReference type="Proteomes" id="UP000315816"/>
    </source>
</evidence>
<gene>
    <name evidence="1" type="ORF">FIL88_12090</name>
</gene>
<dbReference type="RefSeq" id="WP_185960928.1">
    <property type="nucleotide sequence ID" value="NZ_ML660022.1"/>
</dbReference>
<protein>
    <submittedName>
        <fullName evidence="1">Uncharacterized protein</fullName>
    </submittedName>
</protein>
<comment type="caution">
    <text evidence="1">The sequence shown here is derived from an EMBL/GenBank/DDBJ whole genome shotgun (WGS) entry which is preliminary data.</text>
</comment>
<accession>A0A545SPC3</accession>
<name>A0A545SPC3_9RHOB</name>
<dbReference type="EMBL" id="VICH01000008">
    <property type="protein sequence ID" value="TQV66828.1"/>
    <property type="molecule type" value="Genomic_DNA"/>
</dbReference>
<sequence length="144" mass="15638">MTVHATSNVVDIQLSAVFLLRRTLSDRLRFLSAQYPRIGFGVSLTTFEGEHYMLANGRMALPENKADGFPAGEQIAKLDNGQRFQTISVFADIPEGLQDLDFPEGKLIEDVIDLVELIDAPSSLPTGQLNADAGLNTVMNGTEG</sequence>
<dbReference type="Proteomes" id="UP000315816">
    <property type="component" value="Unassembled WGS sequence"/>
</dbReference>